<dbReference type="GO" id="GO:0048714">
    <property type="term" value="P:positive regulation of oligodendrocyte differentiation"/>
    <property type="evidence" value="ECO:0007669"/>
    <property type="project" value="TreeGrafter"/>
</dbReference>
<dbReference type="GO" id="GO:0097191">
    <property type="term" value="P:extrinsic apoptotic signaling pathway"/>
    <property type="evidence" value="ECO:0007669"/>
    <property type="project" value="TreeGrafter"/>
</dbReference>
<proteinExistence type="predicted"/>
<dbReference type="Gene3D" id="2.10.50.10">
    <property type="entry name" value="Tumor Necrosis Factor Receptor, subunit A, domain 2"/>
    <property type="match status" value="3"/>
</dbReference>
<evidence type="ECO:0000256" key="1">
    <source>
        <dbReference type="ARBA" id="ARBA00022729"/>
    </source>
</evidence>
<feature type="region of interest" description="Disordered" evidence="6">
    <location>
        <begin position="438"/>
        <end position="520"/>
    </location>
</feature>
<dbReference type="GO" id="GO:0042129">
    <property type="term" value="P:regulation of T cell proliferation"/>
    <property type="evidence" value="ECO:0007669"/>
    <property type="project" value="TreeGrafter"/>
</dbReference>
<evidence type="ECO:0000256" key="2">
    <source>
        <dbReference type="ARBA" id="ARBA00022737"/>
    </source>
</evidence>
<evidence type="ECO:0000256" key="5">
    <source>
        <dbReference type="PROSITE-ProRule" id="PRU00206"/>
    </source>
</evidence>
<feature type="domain" description="TNFR-Cys" evidence="8">
    <location>
        <begin position="172"/>
        <end position="214"/>
    </location>
</feature>
<dbReference type="GO" id="GO:0043120">
    <property type="term" value="F:tumor necrosis factor binding"/>
    <property type="evidence" value="ECO:0007669"/>
    <property type="project" value="TreeGrafter"/>
</dbReference>
<feature type="disulfide bond" evidence="5">
    <location>
        <begin position="173"/>
        <end position="188"/>
    </location>
</feature>
<dbReference type="SUPFAM" id="SSF57586">
    <property type="entry name" value="TNF receptor-like"/>
    <property type="match status" value="2"/>
</dbReference>
<evidence type="ECO:0000313" key="10">
    <source>
        <dbReference type="Proteomes" id="UP001501940"/>
    </source>
</evidence>
<dbReference type="GO" id="GO:0051044">
    <property type="term" value="P:positive regulation of membrane protein ectodomain proteolysis"/>
    <property type="evidence" value="ECO:0007669"/>
    <property type="project" value="TreeGrafter"/>
</dbReference>
<evidence type="ECO:0000313" key="9">
    <source>
        <dbReference type="Ensembl" id="ENSAOCP00000067993.1"/>
    </source>
</evidence>
<feature type="repeat" description="TNFR-Cys" evidence="5">
    <location>
        <begin position="172"/>
        <end position="214"/>
    </location>
</feature>
<dbReference type="InterPro" id="IPR001368">
    <property type="entry name" value="TNFR/NGFR_Cys_rich_reg"/>
</dbReference>
<feature type="compositionally biased region" description="Polar residues" evidence="6">
    <location>
        <begin position="444"/>
        <end position="483"/>
    </location>
</feature>
<keyword evidence="2" id="KW-0677">Repeat</keyword>
<dbReference type="GO" id="GO:0008630">
    <property type="term" value="P:intrinsic apoptotic signaling pathway in response to DNA damage"/>
    <property type="evidence" value="ECO:0007669"/>
    <property type="project" value="TreeGrafter"/>
</dbReference>
<feature type="region of interest" description="Disordered" evidence="6">
    <location>
        <begin position="557"/>
        <end position="586"/>
    </location>
</feature>
<reference evidence="9 10" key="1">
    <citation type="submission" date="2022-01" db="EMBL/GenBank/DDBJ databases">
        <title>A chromosome-scale genome assembly of the false clownfish, Amphiprion ocellaris.</title>
        <authorList>
            <person name="Ryu T."/>
        </authorList>
    </citation>
    <scope>NUCLEOTIDE SEQUENCE [LARGE SCALE GENOMIC DNA]</scope>
</reference>
<evidence type="ECO:0000256" key="7">
    <source>
        <dbReference type="SAM" id="Phobius"/>
    </source>
</evidence>
<feature type="disulfide bond" evidence="5">
    <location>
        <begin position="216"/>
        <end position="231"/>
    </location>
</feature>
<feature type="disulfide bond" evidence="5">
    <location>
        <begin position="261"/>
        <end position="276"/>
    </location>
</feature>
<reference evidence="9" key="3">
    <citation type="submission" date="2025-09" db="UniProtKB">
        <authorList>
            <consortium name="Ensembl"/>
        </authorList>
    </citation>
    <scope>IDENTIFICATION</scope>
</reference>
<dbReference type="Pfam" id="PF00020">
    <property type="entry name" value="TNFR_c6"/>
    <property type="match status" value="2"/>
</dbReference>
<keyword evidence="7" id="KW-0812">Transmembrane</keyword>
<feature type="compositionally biased region" description="Polar residues" evidence="6">
    <location>
        <begin position="335"/>
        <end position="360"/>
    </location>
</feature>
<dbReference type="GO" id="GO:0031643">
    <property type="term" value="P:positive regulation of myelination"/>
    <property type="evidence" value="ECO:0007669"/>
    <property type="project" value="TreeGrafter"/>
</dbReference>
<dbReference type="Ensembl" id="ENSAOCT00000041295.1">
    <property type="protein sequence ID" value="ENSAOCP00000067993.1"/>
    <property type="gene ID" value="ENSAOCG00000016292.2"/>
</dbReference>
<evidence type="ECO:0000259" key="8">
    <source>
        <dbReference type="PROSITE" id="PS50050"/>
    </source>
</evidence>
<keyword evidence="4" id="KW-0325">Glycoprotein</keyword>
<feature type="region of interest" description="Disordered" evidence="6">
    <location>
        <begin position="329"/>
        <end position="361"/>
    </location>
</feature>
<feature type="repeat" description="TNFR-Cys" evidence="5">
    <location>
        <begin position="215"/>
        <end position="258"/>
    </location>
</feature>
<evidence type="ECO:0000256" key="6">
    <source>
        <dbReference type="SAM" id="MobiDB-lite"/>
    </source>
</evidence>
<dbReference type="GO" id="GO:0005031">
    <property type="term" value="F:tumor necrosis factor receptor activity"/>
    <property type="evidence" value="ECO:0007669"/>
    <property type="project" value="TreeGrafter"/>
</dbReference>
<keyword evidence="10" id="KW-1185">Reference proteome</keyword>
<keyword evidence="1" id="KW-0732">Signal</keyword>
<dbReference type="InterPro" id="IPR051670">
    <property type="entry name" value="TNF_chemokine_rcpt-like"/>
</dbReference>
<evidence type="ECO:0000256" key="3">
    <source>
        <dbReference type="ARBA" id="ARBA00023157"/>
    </source>
</evidence>
<name>A0AAQ5ZPL2_AMPOC</name>
<dbReference type="PANTHER" id="PTHR47386:SF1">
    <property type="entry name" value="TUMOR NECROSIS FACTOR RECEPTOR SUPERFAMILY MEMBER 1B"/>
    <property type="match status" value="1"/>
</dbReference>
<dbReference type="PROSITE" id="PS50050">
    <property type="entry name" value="TNFR_NGFR_2"/>
    <property type="match status" value="3"/>
</dbReference>
<dbReference type="CDD" id="cd15835">
    <property type="entry name" value="TNFRSF1B_teleost"/>
    <property type="match status" value="1"/>
</dbReference>
<accession>A0AAQ5ZPL2</accession>
<organism evidence="9 10">
    <name type="scientific">Amphiprion ocellaris</name>
    <name type="common">Clown anemonefish</name>
    <dbReference type="NCBI Taxonomy" id="80972"/>
    <lineage>
        <taxon>Eukaryota</taxon>
        <taxon>Metazoa</taxon>
        <taxon>Chordata</taxon>
        <taxon>Craniata</taxon>
        <taxon>Vertebrata</taxon>
        <taxon>Euteleostomi</taxon>
        <taxon>Actinopterygii</taxon>
        <taxon>Neopterygii</taxon>
        <taxon>Teleostei</taxon>
        <taxon>Neoteleostei</taxon>
        <taxon>Acanthomorphata</taxon>
        <taxon>Ovalentaria</taxon>
        <taxon>Pomacentridae</taxon>
        <taxon>Amphiprion</taxon>
    </lineage>
</organism>
<feature type="repeat" description="TNFR-Cys" evidence="5">
    <location>
        <begin position="260"/>
        <end position="299"/>
    </location>
</feature>
<dbReference type="GeneTree" id="ENSGT00940000166932"/>
<feature type="compositionally biased region" description="Polar residues" evidence="6">
    <location>
        <begin position="564"/>
        <end position="586"/>
    </location>
</feature>
<keyword evidence="7" id="KW-1133">Transmembrane helix</keyword>
<dbReference type="SMART" id="SM00208">
    <property type="entry name" value="TNFR"/>
    <property type="match status" value="4"/>
</dbReference>
<dbReference type="Proteomes" id="UP001501940">
    <property type="component" value="Chromosome 5"/>
</dbReference>
<dbReference type="PANTHER" id="PTHR47386">
    <property type="entry name" value="TUMOR NECROSIS FACTOR RECEPTOR SUPERFAMILY MEMBER 1B"/>
    <property type="match status" value="1"/>
</dbReference>
<dbReference type="GO" id="GO:0002724">
    <property type="term" value="P:regulation of T cell cytokine production"/>
    <property type="evidence" value="ECO:0007669"/>
    <property type="project" value="TreeGrafter"/>
</dbReference>
<dbReference type="CDD" id="cd00185">
    <property type="entry name" value="TNFRSF"/>
    <property type="match status" value="1"/>
</dbReference>
<feature type="transmembrane region" description="Helical" evidence="7">
    <location>
        <begin position="365"/>
        <end position="388"/>
    </location>
</feature>
<dbReference type="PROSITE" id="PS00652">
    <property type="entry name" value="TNFR_NGFR_1"/>
    <property type="match status" value="1"/>
</dbReference>
<feature type="compositionally biased region" description="Low complexity" evidence="6">
    <location>
        <begin position="504"/>
        <end position="518"/>
    </location>
</feature>
<feature type="domain" description="TNFR-Cys" evidence="8">
    <location>
        <begin position="215"/>
        <end position="258"/>
    </location>
</feature>
<sequence length="586" mass="63575">MLHIYKRDHISVCGSTAPVFTLNQTLSNLITVFHIRSVNVSYSQPARFLPSVLDSVQGNCSCLQSLDPPLENEQYSTHADRCILSLICLKEAMKDILVLLVLLNAQTTKVCSQPYQADSDGNCRNKTTEYLHDGSNLCCKKCPPALQNHRIILLRQRLIGECTATTDSVCRQCQPGQYMESWNYAPNCFSCSKCKPNKGLQDAQKCSLTTKSMCICQEGMYCIMGFDDPYCAECRKYKSCQAGYGVSRPGTATSDVKCERCLSGTFSDSVSYTDGCRPHTNCDGGTVVQKGNATSDTVCEQQTSTKHSETVFTTASTVMSTVAAELTAPHGLRDSAQSASPSASEDEFSTATKSQQPTTEPSRELAAVIAGVTGFLLLLIALMLLFLCRQMRKKDDERLHTKVDANGNCESADKSYLGESQVTSFTVASPEQQCLLEKGEASSDHSQCSNNTETLTRTDGYSSHESISPLQSTLALDNPQSVLSEPMTLLSNMEPIPPQPSIPTQPSSQPTSPQIISPVTTSPQFNVNITLHIGNGSCGAPSFVPSDLMQADCTLPFGEEESFGTPQQEAGKQSVMSVQESESYST</sequence>
<feature type="disulfide bond" evidence="5">
    <location>
        <begin position="240"/>
        <end position="258"/>
    </location>
</feature>
<feature type="domain" description="TNFR-Cys" evidence="8">
    <location>
        <begin position="260"/>
        <end position="299"/>
    </location>
</feature>
<keyword evidence="7" id="KW-0472">Membrane</keyword>
<reference evidence="9" key="2">
    <citation type="submission" date="2025-08" db="UniProtKB">
        <authorList>
            <consortium name="Ensembl"/>
        </authorList>
    </citation>
    <scope>IDENTIFICATION</scope>
</reference>
<comment type="caution">
    <text evidence="5">Lacks conserved residue(s) required for the propagation of feature annotation.</text>
</comment>
<dbReference type="GO" id="GO:0150079">
    <property type="term" value="P:negative regulation of neuroinflammatory response"/>
    <property type="evidence" value="ECO:0007669"/>
    <property type="project" value="TreeGrafter"/>
</dbReference>
<evidence type="ECO:0000256" key="4">
    <source>
        <dbReference type="ARBA" id="ARBA00023180"/>
    </source>
</evidence>
<dbReference type="AlphaFoldDB" id="A0AAQ5ZPL2"/>
<protein>
    <recommendedName>
        <fullName evidence="8">TNFR-Cys domain-containing protein</fullName>
    </recommendedName>
</protein>
<keyword evidence="3 5" id="KW-1015">Disulfide bond</keyword>